<keyword evidence="2" id="KW-1185">Reference proteome</keyword>
<organism evidence="1 2">
    <name type="scientific">Neurospora tetraspora</name>
    <dbReference type="NCBI Taxonomy" id="94610"/>
    <lineage>
        <taxon>Eukaryota</taxon>
        <taxon>Fungi</taxon>
        <taxon>Dikarya</taxon>
        <taxon>Ascomycota</taxon>
        <taxon>Pezizomycotina</taxon>
        <taxon>Sordariomycetes</taxon>
        <taxon>Sordariomycetidae</taxon>
        <taxon>Sordariales</taxon>
        <taxon>Sordariaceae</taxon>
        <taxon>Neurospora</taxon>
    </lineage>
</organism>
<protein>
    <submittedName>
        <fullName evidence="1">Uncharacterized protein</fullName>
    </submittedName>
</protein>
<gene>
    <name evidence="1" type="ORF">B0H65DRAFT_69343</name>
</gene>
<dbReference type="GeneID" id="87868435"/>
<sequence length="225" mass="25554">MRKHRIGKRSGPANVEPPVQTMFRFVEIHPSQGVKDGSMAPSPASGEWLAWWERRVHPKQRNPKKWKALFTSAPHVFSQTPCLWCSFLPPEIKFAGPKCIIKPIGIGSRSNWQDRGLLGLLSPRRASSVRRLFLPSQLVERDTGNSWLIPSDCNLSIFQSHFEKGLFNTQSTPCSPPHTQTHTLLTAGLNRVSRVQPHTTQQQQQQRLFTTTTHYTPENTKINNC</sequence>
<evidence type="ECO:0000313" key="1">
    <source>
        <dbReference type="EMBL" id="KAK3356150.1"/>
    </source>
</evidence>
<reference evidence="1" key="2">
    <citation type="submission" date="2023-06" db="EMBL/GenBank/DDBJ databases">
        <authorList>
            <consortium name="Lawrence Berkeley National Laboratory"/>
            <person name="Haridas S."/>
            <person name="Hensen N."/>
            <person name="Bonometti L."/>
            <person name="Westerberg I."/>
            <person name="Brannstrom I.O."/>
            <person name="Guillou S."/>
            <person name="Cros-Aarteil S."/>
            <person name="Calhoun S."/>
            <person name="Kuo A."/>
            <person name="Mondo S."/>
            <person name="Pangilinan J."/>
            <person name="Riley R."/>
            <person name="Labutti K."/>
            <person name="Andreopoulos B."/>
            <person name="Lipzen A."/>
            <person name="Chen C."/>
            <person name="Yanf M."/>
            <person name="Daum C."/>
            <person name="Ng V."/>
            <person name="Clum A."/>
            <person name="Steindorff A."/>
            <person name="Ohm R."/>
            <person name="Martin F."/>
            <person name="Silar P."/>
            <person name="Natvig D."/>
            <person name="Lalanne C."/>
            <person name="Gautier V."/>
            <person name="Ament-Velasquez S.L."/>
            <person name="Kruys A."/>
            <person name="Hutchinson M.I."/>
            <person name="Powell A.J."/>
            <person name="Barry K."/>
            <person name="Miller A.N."/>
            <person name="Grigoriev I.V."/>
            <person name="Debuchy R."/>
            <person name="Gladieux P."/>
            <person name="Thoren M.H."/>
            <person name="Johannesson H."/>
        </authorList>
    </citation>
    <scope>NUCLEOTIDE SEQUENCE</scope>
    <source>
        <strain evidence="1">CBS 560.94</strain>
    </source>
</reference>
<accession>A0AAE0MX52</accession>
<proteinExistence type="predicted"/>
<dbReference type="RefSeq" id="XP_062687527.1">
    <property type="nucleotide sequence ID" value="XM_062831281.1"/>
</dbReference>
<name>A0AAE0MX52_9PEZI</name>
<evidence type="ECO:0000313" key="2">
    <source>
        <dbReference type="Proteomes" id="UP001278500"/>
    </source>
</evidence>
<comment type="caution">
    <text evidence="1">The sequence shown here is derived from an EMBL/GenBank/DDBJ whole genome shotgun (WGS) entry which is preliminary data.</text>
</comment>
<dbReference type="Proteomes" id="UP001278500">
    <property type="component" value="Unassembled WGS sequence"/>
</dbReference>
<reference evidence="1" key="1">
    <citation type="journal article" date="2023" name="Mol. Phylogenet. Evol.">
        <title>Genome-scale phylogeny and comparative genomics of the fungal order Sordariales.</title>
        <authorList>
            <person name="Hensen N."/>
            <person name="Bonometti L."/>
            <person name="Westerberg I."/>
            <person name="Brannstrom I.O."/>
            <person name="Guillou S."/>
            <person name="Cros-Aarteil S."/>
            <person name="Calhoun S."/>
            <person name="Haridas S."/>
            <person name="Kuo A."/>
            <person name="Mondo S."/>
            <person name="Pangilinan J."/>
            <person name="Riley R."/>
            <person name="LaButti K."/>
            <person name="Andreopoulos B."/>
            <person name="Lipzen A."/>
            <person name="Chen C."/>
            <person name="Yan M."/>
            <person name="Daum C."/>
            <person name="Ng V."/>
            <person name="Clum A."/>
            <person name="Steindorff A."/>
            <person name="Ohm R.A."/>
            <person name="Martin F."/>
            <person name="Silar P."/>
            <person name="Natvig D.O."/>
            <person name="Lalanne C."/>
            <person name="Gautier V."/>
            <person name="Ament-Velasquez S.L."/>
            <person name="Kruys A."/>
            <person name="Hutchinson M.I."/>
            <person name="Powell A.J."/>
            <person name="Barry K."/>
            <person name="Miller A.N."/>
            <person name="Grigoriev I.V."/>
            <person name="Debuchy R."/>
            <person name="Gladieux P."/>
            <person name="Hiltunen Thoren M."/>
            <person name="Johannesson H."/>
        </authorList>
    </citation>
    <scope>NUCLEOTIDE SEQUENCE</scope>
    <source>
        <strain evidence="1">CBS 560.94</strain>
    </source>
</reference>
<dbReference type="AlphaFoldDB" id="A0AAE0MX52"/>
<dbReference type="EMBL" id="JAUEPP010000001">
    <property type="protein sequence ID" value="KAK3356150.1"/>
    <property type="molecule type" value="Genomic_DNA"/>
</dbReference>